<evidence type="ECO:0000256" key="8">
    <source>
        <dbReference type="HAMAP-Rule" id="MF_02078"/>
    </source>
</evidence>
<dbReference type="PANTHER" id="PTHR47019:SF1">
    <property type="entry name" value="LIPID II FLIPPASE MURJ"/>
    <property type="match status" value="1"/>
</dbReference>
<evidence type="ECO:0000256" key="9">
    <source>
        <dbReference type="PIRNR" id="PIRNR002869"/>
    </source>
</evidence>
<feature type="transmembrane region" description="Helical" evidence="8">
    <location>
        <begin position="353"/>
        <end position="370"/>
    </location>
</feature>
<dbReference type="GO" id="GO:0071555">
    <property type="term" value="P:cell wall organization"/>
    <property type="evidence" value="ECO:0007669"/>
    <property type="project" value="UniProtKB-UniRule"/>
</dbReference>
<dbReference type="EMBL" id="JACRTG010000029">
    <property type="protein sequence ID" value="MBC8589015.1"/>
    <property type="molecule type" value="Genomic_DNA"/>
</dbReference>
<evidence type="ECO:0000256" key="2">
    <source>
        <dbReference type="ARBA" id="ARBA00022475"/>
    </source>
</evidence>
<evidence type="ECO:0000313" key="10">
    <source>
        <dbReference type="EMBL" id="MBC8589015.1"/>
    </source>
</evidence>
<keyword evidence="3 8" id="KW-0812">Transmembrane</keyword>
<comment type="caution">
    <text evidence="10">The sequence shown here is derived from an EMBL/GenBank/DDBJ whole genome shotgun (WGS) entry which is preliminary data.</text>
</comment>
<evidence type="ECO:0000256" key="3">
    <source>
        <dbReference type="ARBA" id="ARBA00022692"/>
    </source>
</evidence>
<sequence>MNNKGQHVAKTAAMIAAFTLISKGLGFIREVLIASRFGSGMETDTYFVAMTATVIIVGTIGSALNTTLIPIFSEIEEKRGKNGKLKYLNNILNIVFFITLILSIFAFVFSPIIIKILAKGFEGEQFLLAVKLNRIGLPIIIFLGFTHVFSGYLQSAQIFGPHAIMGIPYNFVFLVYLFFFAKNSDISSLMFVSVLASFTQVLIQTPAVKHSGYSYSLNVNFKDPYIKKAFALVMPVLVGSAVQQINVIIDKTLASDLIEGSISALSYASRVNDMVISVFVAAITTVVFPMLSKAFSKDNKNEVKHILNQGINIILIITVPATVGLILLSKPLIQLFFERGAFSPNATIMTSEALVFYSLGLVGSALRLMLNKVFYSFQDTKTPMTNGVIAVLLNVVLNLILIKPMGHKGLALATSISATITTLLLFVDLRKKVGHLGYSKMLYALIKTVVASAIMGVVVYLLYYKAGVLLPQTKIIQMIMLLASVAAGVVVYFMLLLLMKVDEVRVILSKVMK</sequence>
<keyword evidence="7 8" id="KW-0472">Membrane</keyword>
<keyword evidence="8 9" id="KW-0961">Cell wall biogenesis/degradation</keyword>
<evidence type="ECO:0000256" key="1">
    <source>
        <dbReference type="ARBA" id="ARBA00004651"/>
    </source>
</evidence>
<keyword evidence="8 9" id="KW-0813">Transport</keyword>
<feature type="transmembrane region" description="Helical" evidence="8">
    <location>
        <begin position="46"/>
        <end position="71"/>
    </location>
</feature>
<comment type="similarity">
    <text evidence="8 9">Belongs to the MurJ/MviN family.</text>
</comment>
<dbReference type="RefSeq" id="WP_262430475.1">
    <property type="nucleotide sequence ID" value="NZ_JACRTG010000029.1"/>
</dbReference>
<dbReference type="HAMAP" id="MF_02078">
    <property type="entry name" value="MurJ_MviN"/>
    <property type="match status" value="1"/>
</dbReference>
<reference evidence="10" key="1">
    <citation type="submission" date="2020-08" db="EMBL/GenBank/DDBJ databases">
        <title>Genome public.</title>
        <authorList>
            <person name="Liu C."/>
            <person name="Sun Q."/>
        </authorList>
    </citation>
    <scope>NUCLEOTIDE SEQUENCE</scope>
    <source>
        <strain evidence="10">BX21</strain>
    </source>
</reference>
<organism evidence="10 11">
    <name type="scientific">Paratissierella segnis</name>
    <dbReference type="NCBI Taxonomy" id="2763679"/>
    <lineage>
        <taxon>Bacteria</taxon>
        <taxon>Bacillati</taxon>
        <taxon>Bacillota</taxon>
        <taxon>Tissierellia</taxon>
        <taxon>Tissierellales</taxon>
        <taxon>Tissierellaceae</taxon>
        <taxon>Paratissierella</taxon>
    </lineage>
</organism>
<feature type="transmembrane region" description="Helical" evidence="8">
    <location>
        <begin position="229"/>
        <end position="249"/>
    </location>
</feature>
<dbReference type="InterPro" id="IPR051050">
    <property type="entry name" value="Lipid_II_flippase_MurJ/MviN"/>
</dbReference>
<feature type="transmembrane region" description="Helical" evidence="8">
    <location>
        <begin position="186"/>
        <end position="208"/>
    </location>
</feature>
<dbReference type="InterPro" id="IPR004268">
    <property type="entry name" value="MurJ"/>
</dbReference>
<keyword evidence="11" id="KW-1185">Reference proteome</keyword>
<comment type="subcellular location">
    <subcellularLocation>
        <location evidence="1 8">Cell membrane</location>
        <topology evidence="1 8">Multi-pass membrane protein</topology>
    </subcellularLocation>
</comment>
<dbReference type="GO" id="GO:0015648">
    <property type="term" value="F:lipid-linked peptidoglycan transporter activity"/>
    <property type="evidence" value="ECO:0007669"/>
    <property type="project" value="UniProtKB-UniRule"/>
</dbReference>
<feature type="transmembrane region" description="Helical" evidence="8">
    <location>
        <begin position="12"/>
        <end position="34"/>
    </location>
</feature>
<accession>A0A926EZA2</accession>
<evidence type="ECO:0000256" key="6">
    <source>
        <dbReference type="ARBA" id="ARBA00022989"/>
    </source>
</evidence>
<dbReference type="Pfam" id="PF03023">
    <property type="entry name" value="MurJ"/>
    <property type="match status" value="1"/>
</dbReference>
<dbReference type="GO" id="GO:0008360">
    <property type="term" value="P:regulation of cell shape"/>
    <property type="evidence" value="ECO:0007669"/>
    <property type="project" value="UniProtKB-UniRule"/>
</dbReference>
<feature type="transmembrane region" description="Helical" evidence="8">
    <location>
        <begin position="134"/>
        <end position="153"/>
    </location>
</feature>
<protein>
    <recommendedName>
        <fullName evidence="8">Probable lipid II flippase MurJ</fullName>
    </recommendedName>
</protein>
<dbReference type="PIRSF" id="PIRSF002869">
    <property type="entry name" value="MviN"/>
    <property type="match status" value="1"/>
</dbReference>
<feature type="transmembrane region" description="Helical" evidence="8">
    <location>
        <begin position="441"/>
        <end position="463"/>
    </location>
</feature>
<feature type="transmembrane region" description="Helical" evidence="8">
    <location>
        <begin position="382"/>
        <end position="403"/>
    </location>
</feature>
<dbReference type="AlphaFoldDB" id="A0A926EZA2"/>
<feature type="transmembrane region" description="Helical" evidence="8">
    <location>
        <begin position="274"/>
        <end position="292"/>
    </location>
</feature>
<evidence type="ECO:0000256" key="4">
    <source>
        <dbReference type="ARBA" id="ARBA00022960"/>
    </source>
</evidence>
<dbReference type="CDD" id="cd13123">
    <property type="entry name" value="MATE_MurJ_like"/>
    <property type="match status" value="1"/>
</dbReference>
<dbReference type="PRINTS" id="PR01806">
    <property type="entry name" value="VIRFACTRMVIN"/>
</dbReference>
<gene>
    <name evidence="8 10" type="primary">murJ</name>
    <name evidence="10" type="ORF">H8707_12395</name>
</gene>
<feature type="transmembrane region" description="Helical" evidence="8">
    <location>
        <begin position="91"/>
        <end position="114"/>
    </location>
</feature>
<proteinExistence type="inferred from homology"/>
<keyword evidence="6 8" id="KW-1133">Transmembrane helix</keyword>
<keyword evidence="4 8" id="KW-0133">Cell shape</keyword>
<comment type="function">
    <text evidence="8 9">Involved in peptidoglycan biosynthesis. Transports lipid-linked peptidoglycan precursors from the inner to the outer leaflet of the cytoplasmic membrane.</text>
</comment>
<dbReference type="NCBIfam" id="TIGR01695">
    <property type="entry name" value="murJ_mviN"/>
    <property type="match status" value="1"/>
</dbReference>
<dbReference type="GO" id="GO:0034204">
    <property type="term" value="P:lipid translocation"/>
    <property type="evidence" value="ECO:0007669"/>
    <property type="project" value="TreeGrafter"/>
</dbReference>
<keyword evidence="2 8" id="KW-1003">Cell membrane</keyword>
<feature type="transmembrane region" description="Helical" evidence="8">
    <location>
        <begin position="475"/>
        <end position="498"/>
    </location>
</feature>
<feature type="transmembrane region" description="Helical" evidence="8">
    <location>
        <begin position="313"/>
        <end position="333"/>
    </location>
</feature>
<evidence type="ECO:0000313" key="11">
    <source>
        <dbReference type="Proteomes" id="UP000601171"/>
    </source>
</evidence>
<dbReference type="PANTHER" id="PTHR47019">
    <property type="entry name" value="LIPID II FLIPPASE MURJ"/>
    <property type="match status" value="1"/>
</dbReference>
<dbReference type="GO" id="GO:0005886">
    <property type="term" value="C:plasma membrane"/>
    <property type="evidence" value="ECO:0007669"/>
    <property type="project" value="UniProtKB-SubCell"/>
</dbReference>
<name>A0A926EZA2_9FIRM</name>
<dbReference type="GO" id="GO:0009252">
    <property type="term" value="P:peptidoglycan biosynthetic process"/>
    <property type="evidence" value="ECO:0007669"/>
    <property type="project" value="UniProtKB-UniRule"/>
</dbReference>
<dbReference type="Proteomes" id="UP000601171">
    <property type="component" value="Unassembled WGS sequence"/>
</dbReference>
<keyword evidence="5 8" id="KW-0573">Peptidoglycan synthesis</keyword>
<evidence type="ECO:0000256" key="7">
    <source>
        <dbReference type="ARBA" id="ARBA00023136"/>
    </source>
</evidence>
<comment type="pathway">
    <text evidence="8">Cell wall biogenesis; peptidoglycan biosynthesis.</text>
</comment>
<feature type="transmembrane region" description="Helical" evidence="8">
    <location>
        <begin position="409"/>
        <end position="429"/>
    </location>
</feature>
<evidence type="ECO:0000256" key="5">
    <source>
        <dbReference type="ARBA" id="ARBA00022984"/>
    </source>
</evidence>
<feature type="transmembrane region" description="Helical" evidence="8">
    <location>
        <begin position="160"/>
        <end position="180"/>
    </location>
</feature>